<feature type="repeat" description="TPR" evidence="1">
    <location>
        <begin position="568"/>
        <end position="601"/>
    </location>
</feature>
<sequence>MNSRDIISLKKEILQNLSKRQLKDAFESLMKLTINTQDWKISETLSELETNYKFMLHYLFEGVEDPERESVYNNLLRSLYELADDSADELLRIESSNVFYEKYRINSLKNGTVSGYTSQLKDVADSIALVDLLEDGEEKTNKKRELAVKRERIASDIFNMVFVSPRADVNDFNDYISFITNFSLPVREKSLFLSAITLSLFHRFDFRKIQVLMQASALDNIQLRARAIVGLVVVMQMYDVRWSLYPELQSQLDTLSEKPEFKKAVLRTIIQLIRSRETEQITKKIKEEILPEMMKFNNLAGRKLNMDELMGGDSDFSEKNPEWQKELEESGLGKKLQEYSNLQMEGADVFHSTFSGLKNFSFFSDMGNWFLPFDPSYSEFSTLFPEEKKSALLQAAVVDSGHMCNSDKYSFCLSLLQIPATQREMMLGRMGAESEEIKQLQKEAKEMNPAIDEEVVSNQYIQDLYRFFKLNPYRNSFYDIFRLSLNFYDKKSIAPLISNIEDMKKIALYCFDKNNFGEALNIFNRLIAIDNQSDDIWQKVGYCRQMINDLGGALDAYLQADLLKPNDSWIIKRIAQLYRSQKQPELSLEYYKKAAKLTPDNINIELNIGHCYLELNDYEQALNTYFKVELLDSKGVKAQRPIAWTAFLQKKYDLAQKYYSRILTGKPTVHDYLNAGHVEMCMGNKKEAVEYYKQALYQDNDFELFQMLFDADRVTLINHGVDERIFPYLFDQIKYKMG</sequence>
<dbReference type="PANTHER" id="PTHR12558">
    <property type="entry name" value="CELL DIVISION CYCLE 16,23,27"/>
    <property type="match status" value="1"/>
</dbReference>
<dbReference type="InterPro" id="IPR011990">
    <property type="entry name" value="TPR-like_helical_dom_sf"/>
</dbReference>
<organism evidence="2">
    <name type="scientific">uncultured Dysgonomonas sp</name>
    <dbReference type="NCBI Taxonomy" id="206096"/>
    <lineage>
        <taxon>Bacteria</taxon>
        <taxon>Pseudomonadati</taxon>
        <taxon>Bacteroidota</taxon>
        <taxon>Bacteroidia</taxon>
        <taxon>Bacteroidales</taxon>
        <taxon>Dysgonomonadaceae</taxon>
        <taxon>Dysgonomonas</taxon>
        <taxon>environmental samples</taxon>
    </lineage>
</organism>
<dbReference type="EMBL" id="FLUM01000001">
    <property type="protein sequence ID" value="SBV92278.1"/>
    <property type="molecule type" value="Genomic_DNA"/>
</dbReference>
<dbReference type="Pfam" id="PF14559">
    <property type="entry name" value="TPR_19"/>
    <property type="match status" value="1"/>
</dbReference>
<gene>
    <name evidence="2" type="ORF">KL86DYS1_10567</name>
</gene>
<dbReference type="RefSeq" id="WP_296938462.1">
    <property type="nucleotide sequence ID" value="NZ_LT599032.1"/>
</dbReference>
<protein>
    <recommendedName>
        <fullName evidence="3">Tetratricopeptide repeat protein</fullName>
    </recommendedName>
</protein>
<dbReference type="AlphaFoldDB" id="A0A212IYJ8"/>
<dbReference type="Pfam" id="PF13181">
    <property type="entry name" value="TPR_8"/>
    <property type="match status" value="1"/>
</dbReference>
<evidence type="ECO:0008006" key="3">
    <source>
        <dbReference type="Google" id="ProtNLM"/>
    </source>
</evidence>
<dbReference type="PANTHER" id="PTHR12558:SF13">
    <property type="entry name" value="CELL DIVISION CYCLE PROTEIN 27 HOMOLOG"/>
    <property type="match status" value="1"/>
</dbReference>
<reference evidence="2" key="1">
    <citation type="submission" date="2016-04" db="EMBL/GenBank/DDBJ databases">
        <authorList>
            <person name="Evans L.H."/>
            <person name="Alamgir A."/>
            <person name="Owens N."/>
            <person name="Weber N.D."/>
            <person name="Virtaneva K."/>
            <person name="Barbian K."/>
            <person name="Babar A."/>
            <person name="Rosenke K."/>
        </authorList>
    </citation>
    <scope>NUCLEOTIDE SEQUENCE</scope>
    <source>
        <strain evidence="2">86-1</strain>
    </source>
</reference>
<keyword evidence="1" id="KW-0802">TPR repeat</keyword>
<dbReference type="SMART" id="SM00028">
    <property type="entry name" value="TPR"/>
    <property type="match status" value="5"/>
</dbReference>
<dbReference type="Gene3D" id="1.25.40.10">
    <property type="entry name" value="Tetratricopeptide repeat domain"/>
    <property type="match status" value="2"/>
</dbReference>
<dbReference type="SUPFAM" id="SSF48452">
    <property type="entry name" value="TPR-like"/>
    <property type="match status" value="1"/>
</dbReference>
<dbReference type="InterPro" id="IPR019734">
    <property type="entry name" value="TPR_rpt"/>
</dbReference>
<accession>A0A212IYJ8</accession>
<name>A0A212IYJ8_9BACT</name>
<dbReference type="PROSITE" id="PS50005">
    <property type="entry name" value="TPR"/>
    <property type="match status" value="2"/>
</dbReference>
<proteinExistence type="predicted"/>
<feature type="repeat" description="TPR" evidence="1">
    <location>
        <begin position="602"/>
        <end position="635"/>
    </location>
</feature>
<evidence type="ECO:0000313" key="2">
    <source>
        <dbReference type="EMBL" id="SBV92278.1"/>
    </source>
</evidence>
<evidence type="ECO:0000256" key="1">
    <source>
        <dbReference type="PROSITE-ProRule" id="PRU00339"/>
    </source>
</evidence>